<dbReference type="PROSITE" id="PS51257">
    <property type="entry name" value="PROKAR_LIPOPROTEIN"/>
    <property type="match status" value="1"/>
</dbReference>
<dbReference type="PANTHER" id="PTHR21666">
    <property type="entry name" value="PEPTIDASE-RELATED"/>
    <property type="match status" value="1"/>
</dbReference>
<evidence type="ECO:0000256" key="1">
    <source>
        <dbReference type="SAM" id="SignalP"/>
    </source>
</evidence>
<sequence>MKNILLLIISILIVGCTNSSFKDDGSNMYSKGKQYPAIYDDGTNKTNPNLLKSKNNDTALKNNIKSRNPIDKNNIKPKKTVKIIKNNKINYVKKNISPSKPKVSNIKKIRKKQLTLNNMNFLYPIEPKNLFSVSEAENSTLNLSIKSNSPIFPIAPGIVIFSGTRNSLGNTIFIYHDSGYVSIYYNLKKLKVTKGDYIKKNTAIIAYADKNFHFELRKQTKKGVIKIDPKKFLKKRRK</sequence>
<dbReference type="GO" id="GO:0004222">
    <property type="term" value="F:metalloendopeptidase activity"/>
    <property type="evidence" value="ECO:0007669"/>
    <property type="project" value="TreeGrafter"/>
</dbReference>
<reference evidence="3 4" key="1">
    <citation type="submission" date="2022-11" db="EMBL/GenBank/DDBJ databases">
        <title>Haliovirga abyssi gen. nov., sp. nov., a mesophilic fermentative bacterium isolated from the Iheya North hydrothermal field and the proposal of Haliovirgaceae fam. nov.</title>
        <authorList>
            <person name="Miyazaki U."/>
            <person name="Tame A."/>
            <person name="Miyazaki J."/>
            <person name="Takai K."/>
            <person name="Sawayama S."/>
            <person name="Kitajima M."/>
            <person name="Okamoto A."/>
            <person name="Nakagawa S."/>
        </authorList>
    </citation>
    <scope>NUCLEOTIDE SEQUENCE [LARGE SCALE GENOMIC DNA]</scope>
    <source>
        <strain evidence="3 4">IC12</strain>
    </source>
</reference>
<dbReference type="RefSeq" id="WP_307904956.1">
    <property type="nucleotide sequence ID" value="NZ_AP027059.1"/>
</dbReference>
<organism evidence="3 4">
    <name type="scientific">Haliovirga abyssi</name>
    <dbReference type="NCBI Taxonomy" id="2996794"/>
    <lineage>
        <taxon>Bacteria</taxon>
        <taxon>Fusobacteriati</taxon>
        <taxon>Fusobacteriota</taxon>
        <taxon>Fusobacteriia</taxon>
        <taxon>Fusobacteriales</taxon>
        <taxon>Haliovirgaceae</taxon>
        <taxon>Haliovirga</taxon>
    </lineage>
</organism>
<dbReference type="CDD" id="cd12797">
    <property type="entry name" value="M23_peptidase"/>
    <property type="match status" value="1"/>
</dbReference>
<accession>A0AAU9DSK4</accession>
<name>A0AAU9DSK4_9FUSO</name>
<dbReference type="SUPFAM" id="SSF51261">
    <property type="entry name" value="Duplicated hybrid motif"/>
    <property type="match status" value="1"/>
</dbReference>
<evidence type="ECO:0000259" key="2">
    <source>
        <dbReference type="Pfam" id="PF01551"/>
    </source>
</evidence>
<feature type="signal peptide" evidence="1">
    <location>
        <begin position="1"/>
        <end position="22"/>
    </location>
</feature>
<dbReference type="Gene3D" id="2.70.70.10">
    <property type="entry name" value="Glucose Permease (Domain IIA)"/>
    <property type="match status" value="1"/>
</dbReference>
<dbReference type="InterPro" id="IPR016047">
    <property type="entry name" value="M23ase_b-sheet_dom"/>
</dbReference>
<proteinExistence type="predicted"/>
<dbReference type="AlphaFoldDB" id="A0AAU9DSK4"/>
<protein>
    <recommendedName>
        <fullName evidence="2">M23ase beta-sheet core domain-containing protein</fullName>
    </recommendedName>
</protein>
<gene>
    <name evidence="3" type="ORF">HLVA_05880</name>
</gene>
<dbReference type="InterPro" id="IPR011055">
    <property type="entry name" value="Dup_hybrid_motif"/>
</dbReference>
<keyword evidence="1" id="KW-0732">Signal</keyword>
<feature type="domain" description="M23ase beta-sheet core" evidence="2">
    <location>
        <begin position="141"/>
        <end position="220"/>
    </location>
</feature>
<dbReference type="EMBL" id="AP027059">
    <property type="protein sequence ID" value="BDU50019.1"/>
    <property type="molecule type" value="Genomic_DNA"/>
</dbReference>
<evidence type="ECO:0000313" key="4">
    <source>
        <dbReference type="Proteomes" id="UP001321582"/>
    </source>
</evidence>
<dbReference type="KEGG" id="haby:HLVA_05880"/>
<dbReference type="PANTHER" id="PTHR21666:SF270">
    <property type="entry name" value="MUREIN HYDROLASE ACTIVATOR ENVC"/>
    <property type="match status" value="1"/>
</dbReference>
<dbReference type="Pfam" id="PF01551">
    <property type="entry name" value="Peptidase_M23"/>
    <property type="match status" value="1"/>
</dbReference>
<dbReference type="InterPro" id="IPR050570">
    <property type="entry name" value="Cell_wall_metabolism_enzyme"/>
</dbReference>
<feature type="chain" id="PRO_5043739816" description="M23ase beta-sheet core domain-containing protein" evidence="1">
    <location>
        <begin position="23"/>
        <end position="238"/>
    </location>
</feature>
<evidence type="ECO:0000313" key="3">
    <source>
        <dbReference type="EMBL" id="BDU50019.1"/>
    </source>
</evidence>
<keyword evidence="4" id="KW-1185">Reference proteome</keyword>
<dbReference type="Proteomes" id="UP001321582">
    <property type="component" value="Chromosome"/>
</dbReference>